<dbReference type="GO" id="GO:0000293">
    <property type="term" value="F:ferric-chelate reductase activity"/>
    <property type="evidence" value="ECO:0007669"/>
    <property type="project" value="TreeGrafter"/>
</dbReference>
<dbReference type="Proteomes" id="UP001180020">
    <property type="component" value="Unassembled WGS sequence"/>
</dbReference>
<feature type="transmembrane region" description="Helical" evidence="2">
    <location>
        <begin position="268"/>
        <end position="288"/>
    </location>
</feature>
<comment type="caution">
    <text evidence="4">The sequence shown here is derived from an EMBL/GenBank/DDBJ whole genome shotgun (WGS) entry which is preliminary data.</text>
</comment>
<dbReference type="PANTHER" id="PTHR11972">
    <property type="entry name" value="NADPH OXIDASE"/>
    <property type="match status" value="1"/>
</dbReference>
<name>A0AAV9DJL0_ACOCL</name>
<reference evidence="4" key="1">
    <citation type="journal article" date="2023" name="Nat. Commun.">
        <title>Diploid and tetraploid genomes of Acorus and the evolution of monocots.</title>
        <authorList>
            <person name="Ma L."/>
            <person name="Liu K.W."/>
            <person name="Li Z."/>
            <person name="Hsiao Y.Y."/>
            <person name="Qi Y."/>
            <person name="Fu T."/>
            <person name="Tang G.D."/>
            <person name="Zhang D."/>
            <person name="Sun W.H."/>
            <person name="Liu D.K."/>
            <person name="Li Y."/>
            <person name="Chen G.Z."/>
            <person name="Liu X.D."/>
            <person name="Liao X.Y."/>
            <person name="Jiang Y.T."/>
            <person name="Yu X."/>
            <person name="Hao Y."/>
            <person name="Huang J."/>
            <person name="Zhao X.W."/>
            <person name="Ke S."/>
            <person name="Chen Y.Y."/>
            <person name="Wu W.L."/>
            <person name="Hsu J.L."/>
            <person name="Lin Y.F."/>
            <person name="Huang M.D."/>
            <person name="Li C.Y."/>
            <person name="Huang L."/>
            <person name="Wang Z.W."/>
            <person name="Zhao X."/>
            <person name="Zhong W.Y."/>
            <person name="Peng D.H."/>
            <person name="Ahmad S."/>
            <person name="Lan S."/>
            <person name="Zhang J.S."/>
            <person name="Tsai W.C."/>
            <person name="Van de Peer Y."/>
            <person name="Liu Z.J."/>
        </authorList>
    </citation>
    <scope>NUCLEOTIDE SEQUENCE</scope>
    <source>
        <strain evidence="4">CP</strain>
    </source>
</reference>
<dbReference type="InterPro" id="IPR039261">
    <property type="entry name" value="FNR_nucleotide-bd"/>
</dbReference>
<dbReference type="CDD" id="cd06186">
    <property type="entry name" value="NOX_Duox_like_FAD_NADP"/>
    <property type="match status" value="1"/>
</dbReference>
<feature type="transmembrane region" description="Helical" evidence="2">
    <location>
        <begin position="34"/>
        <end position="54"/>
    </location>
</feature>
<dbReference type="Gene3D" id="3.40.50.80">
    <property type="entry name" value="Nucleotide-binding domain of ferredoxin-NADP reductase (FNR) module"/>
    <property type="match status" value="1"/>
</dbReference>
<dbReference type="PROSITE" id="PS51384">
    <property type="entry name" value="FAD_FR"/>
    <property type="match status" value="1"/>
</dbReference>
<dbReference type="EMBL" id="JAUJYO010000013">
    <property type="protein sequence ID" value="KAK1301096.1"/>
    <property type="molecule type" value="Genomic_DNA"/>
</dbReference>
<feature type="domain" description="FAD-binding FR-type" evidence="3">
    <location>
        <begin position="123"/>
        <end position="261"/>
    </location>
</feature>
<dbReference type="AlphaFoldDB" id="A0AAV9DJL0"/>
<dbReference type="InterPro" id="IPR050369">
    <property type="entry name" value="RBOH/FRE"/>
</dbReference>
<reference evidence="4" key="2">
    <citation type="submission" date="2023-06" db="EMBL/GenBank/DDBJ databases">
        <authorList>
            <person name="Ma L."/>
            <person name="Liu K.-W."/>
            <person name="Li Z."/>
            <person name="Hsiao Y.-Y."/>
            <person name="Qi Y."/>
            <person name="Fu T."/>
            <person name="Tang G."/>
            <person name="Zhang D."/>
            <person name="Sun W.-H."/>
            <person name="Liu D.-K."/>
            <person name="Li Y."/>
            <person name="Chen G.-Z."/>
            <person name="Liu X.-D."/>
            <person name="Liao X.-Y."/>
            <person name="Jiang Y.-T."/>
            <person name="Yu X."/>
            <person name="Hao Y."/>
            <person name="Huang J."/>
            <person name="Zhao X.-W."/>
            <person name="Ke S."/>
            <person name="Chen Y.-Y."/>
            <person name="Wu W.-L."/>
            <person name="Hsu J.-L."/>
            <person name="Lin Y.-F."/>
            <person name="Huang M.-D."/>
            <person name="Li C.-Y."/>
            <person name="Huang L."/>
            <person name="Wang Z.-W."/>
            <person name="Zhao X."/>
            <person name="Zhong W.-Y."/>
            <person name="Peng D.-H."/>
            <person name="Ahmad S."/>
            <person name="Lan S."/>
            <person name="Zhang J.-S."/>
            <person name="Tsai W.-C."/>
            <person name="Van De Peer Y."/>
            <person name="Liu Z.-J."/>
        </authorList>
    </citation>
    <scope>NUCLEOTIDE SEQUENCE</scope>
    <source>
        <strain evidence="4">CP</strain>
        <tissue evidence="4">Leaves</tissue>
    </source>
</reference>
<keyword evidence="1" id="KW-0560">Oxidoreductase</keyword>
<evidence type="ECO:0000313" key="5">
    <source>
        <dbReference type="Proteomes" id="UP001180020"/>
    </source>
</evidence>
<keyword evidence="2" id="KW-0472">Membrane</keyword>
<feature type="transmembrane region" description="Helical" evidence="2">
    <location>
        <begin position="112"/>
        <end position="139"/>
    </location>
</feature>
<evidence type="ECO:0000256" key="2">
    <source>
        <dbReference type="SAM" id="Phobius"/>
    </source>
</evidence>
<evidence type="ECO:0000313" key="4">
    <source>
        <dbReference type="EMBL" id="KAK1301096.1"/>
    </source>
</evidence>
<keyword evidence="2" id="KW-1133">Transmembrane helix</keyword>
<dbReference type="PANTHER" id="PTHR11972:SF69">
    <property type="entry name" value="FERRIC REDUCTION OXIDASE 6-RELATED"/>
    <property type="match status" value="1"/>
</dbReference>
<proteinExistence type="predicted"/>
<evidence type="ECO:0000256" key="1">
    <source>
        <dbReference type="ARBA" id="ARBA00023002"/>
    </source>
</evidence>
<dbReference type="InterPro" id="IPR013112">
    <property type="entry name" value="FAD-bd_8"/>
</dbReference>
<accession>A0AAV9DJL0</accession>
<protein>
    <recommendedName>
        <fullName evidence="3">FAD-binding FR-type domain-containing protein</fullName>
    </recommendedName>
</protein>
<evidence type="ECO:0000259" key="3">
    <source>
        <dbReference type="PROSITE" id="PS51384"/>
    </source>
</evidence>
<keyword evidence="5" id="KW-1185">Reference proteome</keyword>
<dbReference type="GO" id="GO:0005886">
    <property type="term" value="C:plasma membrane"/>
    <property type="evidence" value="ECO:0007669"/>
    <property type="project" value="TreeGrafter"/>
</dbReference>
<sequence>MADLSAQQPLLSNKGVEVASFNKARFSASAFAQWALKILMWMILVAWVALIFFYPSEFVHEPYSKFVQATRGTIFGVTGSIFLIFSGPIFGKNSKFPKFRLWTFPILIDGPFGVVSAAELIGIVMFSAYILWVVVFYALHDQSLIHEFPIPSKERRFCQSRRKVGIISASCHPCGTVEIVLSKPPSITAVLVLQWHPFSVSSSPLDGRYHLSVLIKVLGEWTEKLRDSVLKLSEQYQDSSKTKSHQLTASVEGPYGHELAYHLMYENLILVAGGIGISPFLAILSDILHRIQDKRPCLPKNVLVIWAVKRSKEFSLLSEDGKVNKSMSCPFPTTSRSSMSSLGFSSPLVNA</sequence>
<keyword evidence="2" id="KW-0812">Transmembrane</keyword>
<dbReference type="Pfam" id="PF08030">
    <property type="entry name" value="NAD_binding_6"/>
    <property type="match status" value="1"/>
</dbReference>
<dbReference type="InterPro" id="IPR017927">
    <property type="entry name" value="FAD-bd_FR_type"/>
</dbReference>
<gene>
    <name evidence="4" type="ORF">QJS10_CPB13g01055</name>
</gene>
<dbReference type="Pfam" id="PF08022">
    <property type="entry name" value="FAD_binding_8"/>
    <property type="match status" value="1"/>
</dbReference>
<organism evidence="4 5">
    <name type="scientific">Acorus calamus</name>
    <name type="common">Sweet flag</name>
    <dbReference type="NCBI Taxonomy" id="4465"/>
    <lineage>
        <taxon>Eukaryota</taxon>
        <taxon>Viridiplantae</taxon>
        <taxon>Streptophyta</taxon>
        <taxon>Embryophyta</taxon>
        <taxon>Tracheophyta</taxon>
        <taxon>Spermatophyta</taxon>
        <taxon>Magnoliopsida</taxon>
        <taxon>Liliopsida</taxon>
        <taxon>Acoraceae</taxon>
        <taxon>Acorus</taxon>
    </lineage>
</organism>
<feature type="transmembrane region" description="Helical" evidence="2">
    <location>
        <begin position="74"/>
        <end position="91"/>
    </location>
</feature>
<dbReference type="InterPro" id="IPR013121">
    <property type="entry name" value="Fe_red_NAD-bd_6"/>
</dbReference>
<dbReference type="SUPFAM" id="SSF52343">
    <property type="entry name" value="Ferredoxin reductase-like, C-terminal NADP-linked domain"/>
    <property type="match status" value="1"/>
</dbReference>